<evidence type="ECO:0000313" key="2">
    <source>
        <dbReference type="Proteomes" id="UP000192277"/>
    </source>
</evidence>
<organism evidence="1 2">
    <name type="scientific">Niastella koreensis</name>
    <dbReference type="NCBI Taxonomy" id="354356"/>
    <lineage>
        <taxon>Bacteria</taxon>
        <taxon>Pseudomonadati</taxon>
        <taxon>Bacteroidota</taxon>
        <taxon>Chitinophagia</taxon>
        <taxon>Chitinophagales</taxon>
        <taxon>Chitinophagaceae</taxon>
        <taxon>Niastella</taxon>
    </lineage>
</organism>
<dbReference type="Proteomes" id="UP000192277">
    <property type="component" value="Unassembled WGS sequence"/>
</dbReference>
<name>A0ABX3P0L9_9BACT</name>
<accession>A0ABX3P0L9</accession>
<protein>
    <submittedName>
        <fullName evidence="1">Uncharacterized protein</fullName>
    </submittedName>
</protein>
<evidence type="ECO:0000313" key="1">
    <source>
        <dbReference type="EMBL" id="OQP48707.1"/>
    </source>
</evidence>
<keyword evidence="2" id="KW-1185">Reference proteome</keyword>
<sequence>MTTIEKNSLAVGRYVNTNHVDTLIRTYKQERWQQNSERMGKEDTLSLFYTIEELEEFLQRSKAAGANAVSIHFGVYPENFAERPGYAGRQTTVFVATDRQETENGFAHKNVYQQTSNGKQLLAYNMGSLPPGGVETDWDGLGITIVDKGDGMIVI</sequence>
<dbReference type="EMBL" id="LWBO01000012">
    <property type="protein sequence ID" value="OQP48707.1"/>
    <property type="molecule type" value="Genomic_DNA"/>
</dbReference>
<proteinExistence type="predicted"/>
<reference evidence="1 2" key="1">
    <citation type="submission" date="2016-04" db="EMBL/GenBank/DDBJ databases">
        <authorList>
            <person name="Chen L."/>
            <person name="Zhuang W."/>
            <person name="Wang G."/>
        </authorList>
    </citation>
    <scope>NUCLEOTIDE SEQUENCE [LARGE SCALE GENOMIC DNA]</scope>
    <source>
        <strain evidence="2">GR20</strain>
    </source>
</reference>
<dbReference type="RefSeq" id="WP_014221923.1">
    <property type="nucleotide sequence ID" value="NZ_LWBO01000012.1"/>
</dbReference>
<gene>
    <name evidence="1" type="ORF">A4D02_08365</name>
</gene>
<comment type="caution">
    <text evidence="1">The sequence shown here is derived from an EMBL/GenBank/DDBJ whole genome shotgun (WGS) entry which is preliminary data.</text>
</comment>